<dbReference type="RefSeq" id="XP_040774108.1">
    <property type="nucleotide sequence ID" value="XM_040920658.1"/>
</dbReference>
<evidence type="ECO:0000313" key="3">
    <source>
        <dbReference type="Proteomes" id="UP000803844"/>
    </source>
</evidence>
<dbReference type="AlphaFoldDB" id="A0A9P5CLA5"/>
<dbReference type="OrthoDB" id="5229273at2759"/>
<protein>
    <submittedName>
        <fullName evidence="2">Uncharacterized protein</fullName>
    </submittedName>
</protein>
<dbReference type="Pfam" id="PF11917">
    <property type="entry name" value="DUF3435"/>
    <property type="match status" value="1"/>
</dbReference>
<dbReference type="EMBL" id="MU032349">
    <property type="protein sequence ID" value="KAF3763129.1"/>
    <property type="molecule type" value="Genomic_DNA"/>
</dbReference>
<name>A0A9P5CLA5_CRYP1</name>
<dbReference type="PANTHER" id="PTHR37535:SF3">
    <property type="entry name" value="FLUG DOMAIN-CONTAINING PROTEIN"/>
    <property type="match status" value="1"/>
</dbReference>
<dbReference type="PANTHER" id="PTHR37535">
    <property type="entry name" value="FLUG DOMAIN PROTEIN"/>
    <property type="match status" value="1"/>
</dbReference>
<accession>A0A9P5CLA5</accession>
<feature type="compositionally biased region" description="Polar residues" evidence="1">
    <location>
        <begin position="543"/>
        <end position="553"/>
    </location>
</feature>
<sequence>MLAMVYKYSSRLLLPLFLFFVLMSQLMRLCCLSPQRHLRDELELAGSGTNPEQIWINLCQPGFLQDDAIRLYVRAGPVFEVVKWIKSYAGTLGLTREQTFVKKEATAEDIILLIRTLWQQSIDIPCAPIIRIAFHLVVLLSGIGGFRPGCLMDLKYSQIALDLMLDSKGERRLVATFTIYQNKQRTGTIRQDQANILSFSAVLNPKSLFCPVSLVIARALADQAFNVPTDSLDKLMSRPNLEDSKRLRFKWKDELLDRPIFPIDYHTFGALWNRTTLVAGYPERTRPYSLRVGAANRLDGVLEPALRNYILSHSSGIFQRSYQARQLRQNLLPILSPEASADDDLFALLRQSSLDCDSRAPIYVKRTDIDHWEHTRNDLRQCAEQGNWQRRSVIIRSLSRLLIDERRRQYFQAAGDLRARGQAVDGLAEPHQNHARQSIYASTSSPAEAVASLLGLADGDPLSHARAYIERLVAYQVTNTGPPQPQHPPPTIWPISKDEPQSTEEDALSEPSGKLVGTQEDASHASSAAGPSLQCTGCPDTPRGSTNETSRNRSPAHDVARGIS</sequence>
<proteinExistence type="predicted"/>
<evidence type="ECO:0000256" key="1">
    <source>
        <dbReference type="SAM" id="MobiDB-lite"/>
    </source>
</evidence>
<gene>
    <name evidence="2" type="ORF">M406DRAFT_331693</name>
</gene>
<feature type="compositionally biased region" description="Pro residues" evidence="1">
    <location>
        <begin position="482"/>
        <end position="492"/>
    </location>
</feature>
<feature type="region of interest" description="Disordered" evidence="1">
    <location>
        <begin position="479"/>
        <end position="564"/>
    </location>
</feature>
<evidence type="ECO:0000313" key="2">
    <source>
        <dbReference type="EMBL" id="KAF3763129.1"/>
    </source>
</evidence>
<reference evidence="2" key="1">
    <citation type="journal article" date="2020" name="Phytopathology">
        <title>Genome sequence of the chestnut blight fungus Cryphonectria parasitica EP155: A fundamental resource for an archetypical invasive plant pathogen.</title>
        <authorList>
            <person name="Crouch J.A."/>
            <person name="Dawe A."/>
            <person name="Aerts A."/>
            <person name="Barry K."/>
            <person name="Churchill A.C.L."/>
            <person name="Grimwood J."/>
            <person name="Hillman B."/>
            <person name="Milgroom M.G."/>
            <person name="Pangilinan J."/>
            <person name="Smith M."/>
            <person name="Salamov A."/>
            <person name="Schmutz J."/>
            <person name="Yadav J."/>
            <person name="Grigoriev I.V."/>
            <person name="Nuss D."/>
        </authorList>
    </citation>
    <scope>NUCLEOTIDE SEQUENCE</scope>
    <source>
        <strain evidence="2">EP155</strain>
    </source>
</reference>
<dbReference type="Proteomes" id="UP000803844">
    <property type="component" value="Unassembled WGS sequence"/>
</dbReference>
<keyword evidence="3" id="KW-1185">Reference proteome</keyword>
<organism evidence="2 3">
    <name type="scientific">Cryphonectria parasitica (strain ATCC 38755 / EP155)</name>
    <dbReference type="NCBI Taxonomy" id="660469"/>
    <lineage>
        <taxon>Eukaryota</taxon>
        <taxon>Fungi</taxon>
        <taxon>Dikarya</taxon>
        <taxon>Ascomycota</taxon>
        <taxon>Pezizomycotina</taxon>
        <taxon>Sordariomycetes</taxon>
        <taxon>Sordariomycetidae</taxon>
        <taxon>Diaporthales</taxon>
        <taxon>Cryphonectriaceae</taxon>
        <taxon>Cryphonectria-Endothia species complex</taxon>
        <taxon>Cryphonectria</taxon>
    </lineage>
</organism>
<feature type="compositionally biased region" description="Basic and acidic residues" evidence="1">
    <location>
        <begin position="555"/>
        <end position="564"/>
    </location>
</feature>
<dbReference type="GeneID" id="63837787"/>
<dbReference type="InterPro" id="IPR021842">
    <property type="entry name" value="DUF3435"/>
</dbReference>
<comment type="caution">
    <text evidence="2">The sequence shown here is derived from an EMBL/GenBank/DDBJ whole genome shotgun (WGS) entry which is preliminary data.</text>
</comment>